<evidence type="ECO:0000313" key="3">
    <source>
        <dbReference type="Proteomes" id="UP000046395"/>
    </source>
</evidence>
<dbReference type="WBParaSite" id="TMUE_2000008829.1">
    <property type="protein sequence ID" value="TMUE_2000008829.1"/>
    <property type="gene ID" value="WBGene00300423"/>
</dbReference>
<sequence>MESVYTLLDIQKLRTSAYRTQSNGQVERFNRTLLTMLSITVEERPFDRDEQVPLHLLAYRTSVHSSTGMTPFQAMFGREARLPTNIMYGPLPEGPRQVNMHAYASDLRQNLETAYARARQYIGLAQKRQKKLFDKKMNFKPLRVGELVWLLDSGRMTGKLHRPWTGPFRVLQTIRMVNYKVQSVERPSMVMVVHYDRLKRCHQRQEHLRETLNTVESERTRPDCPQRHRRPPMGLENFVETG</sequence>
<dbReference type="AlphaFoldDB" id="A0A5S6QNU0"/>
<dbReference type="SUPFAM" id="SSF53098">
    <property type="entry name" value="Ribonuclease H-like"/>
    <property type="match status" value="1"/>
</dbReference>
<dbReference type="InterPro" id="IPR050951">
    <property type="entry name" value="Retrovirus_Pol_polyprotein"/>
</dbReference>
<dbReference type="InterPro" id="IPR012337">
    <property type="entry name" value="RNaseH-like_sf"/>
</dbReference>
<dbReference type="InterPro" id="IPR054465">
    <property type="entry name" value="Integrase_p58-like_C"/>
</dbReference>
<dbReference type="Gene3D" id="3.30.420.10">
    <property type="entry name" value="Ribonuclease H-like superfamily/Ribonuclease H"/>
    <property type="match status" value="1"/>
</dbReference>
<accession>A0A5S6QNU0</accession>
<feature type="domain" description="Integrase catalytic" evidence="2">
    <location>
        <begin position="1"/>
        <end position="79"/>
    </location>
</feature>
<dbReference type="PANTHER" id="PTHR37984">
    <property type="entry name" value="PROTEIN CBG26694"/>
    <property type="match status" value="1"/>
</dbReference>
<dbReference type="InterPro" id="IPR001584">
    <property type="entry name" value="Integrase_cat-core"/>
</dbReference>
<reference evidence="4 5" key="2">
    <citation type="submission" date="2019-12" db="UniProtKB">
        <authorList>
            <consortium name="WormBaseParasite"/>
        </authorList>
    </citation>
    <scope>IDENTIFICATION</scope>
</reference>
<dbReference type="Proteomes" id="UP000046395">
    <property type="component" value="Unassembled WGS sequence"/>
</dbReference>
<feature type="region of interest" description="Disordered" evidence="1">
    <location>
        <begin position="215"/>
        <end position="242"/>
    </location>
</feature>
<organism evidence="3 5">
    <name type="scientific">Trichuris muris</name>
    <name type="common">Mouse whipworm</name>
    <dbReference type="NCBI Taxonomy" id="70415"/>
    <lineage>
        <taxon>Eukaryota</taxon>
        <taxon>Metazoa</taxon>
        <taxon>Ecdysozoa</taxon>
        <taxon>Nematoda</taxon>
        <taxon>Enoplea</taxon>
        <taxon>Dorylaimia</taxon>
        <taxon>Trichinellida</taxon>
        <taxon>Trichuridae</taxon>
        <taxon>Trichuris</taxon>
    </lineage>
</organism>
<evidence type="ECO:0000256" key="1">
    <source>
        <dbReference type="SAM" id="MobiDB-lite"/>
    </source>
</evidence>
<evidence type="ECO:0000313" key="4">
    <source>
        <dbReference type="WBParaSite" id="TMUE_0000000303.1"/>
    </source>
</evidence>
<name>A0A5S6QNU0_TRIMR</name>
<keyword evidence="3" id="KW-1185">Reference proteome</keyword>
<dbReference type="PROSITE" id="PS50994">
    <property type="entry name" value="INTEGRASE"/>
    <property type="match status" value="1"/>
</dbReference>
<dbReference type="PANTHER" id="PTHR37984:SF15">
    <property type="entry name" value="INTEGRASE CATALYTIC DOMAIN-CONTAINING PROTEIN"/>
    <property type="match status" value="1"/>
</dbReference>
<feature type="compositionally biased region" description="Basic and acidic residues" evidence="1">
    <location>
        <begin position="215"/>
        <end position="226"/>
    </location>
</feature>
<dbReference type="GO" id="GO:0003676">
    <property type="term" value="F:nucleic acid binding"/>
    <property type="evidence" value="ECO:0007669"/>
    <property type="project" value="InterPro"/>
</dbReference>
<reference evidence="3" key="1">
    <citation type="submission" date="2014-03" db="EMBL/GenBank/DDBJ databases">
        <title>The whipworm genome and dual-species transcriptomics of an intimate host-pathogen interaction.</title>
        <authorList>
            <person name="Foth B.J."/>
            <person name="Tsai I.J."/>
            <person name="Reid A.J."/>
            <person name="Bancroft A.J."/>
            <person name="Nichol S."/>
            <person name="Tracey A."/>
            <person name="Holroyd N."/>
            <person name="Cotton J.A."/>
            <person name="Stanley E.J."/>
            <person name="Zarowiecki M."/>
            <person name="Liu J.Z."/>
            <person name="Huckvale T."/>
            <person name="Cooper P.J."/>
            <person name="Grencis R.K."/>
            <person name="Berriman M."/>
        </authorList>
    </citation>
    <scope>NUCLEOTIDE SEQUENCE [LARGE SCALE GENOMIC DNA]</scope>
    <source>
        <strain evidence="3">Edinburgh</strain>
    </source>
</reference>
<evidence type="ECO:0000313" key="5">
    <source>
        <dbReference type="WBParaSite" id="TMUE_2000008829.1"/>
    </source>
</evidence>
<proteinExistence type="predicted"/>
<dbReference type="InterPro" id="IPR036397">
    <property type="entry name" value="RNaseH_sf"/>
</dbReference>
<dbReference type="Pfam" id="PF22938">
    <property type="entry name" value="Integrase_p58_C"/>
    <property type="match status" value="1"/>
</dbReference>
<evidence type="ECO:0000259" key="2">
    <source>
        <dbReference type="PROSITE" id="PS50994"/>
    </source>
</evidence>
<dbReference type="WBParaSite" id="TMUE_0000000303.1">
    <property type="protein sequence ID" value="TMUE_0000000303.1"/>
    <property type="gene ID" value="WBGene00296244"/>
</dbReference>
<protein>
    <submittedName>
        <fullName evidence="4 5">Integrase catalytic domain-containing protein</fullName>
    </submittedName>
</protein>
<dbReference type="GO" id="GO:0015074">
    <property type="term" value="P:DNA integration"/>
    <property type="evidence" value="ECO:0007669"/>
    <property type="project" value="InterPro"/>
</dbReference>
<dbReference type="STRING" id="70415.A0A5S6QNU0"/>